<protein>
    <submittedName>
        <fullName evidence="3">Isoamylase 1</fullName>
    </submittedName>
</protein>
<evidence type="ECO:0000313" key="3">
    <source>
        <dbReference type="EMBL" id="KAK7852139.1"/>
    </source>
</evidence>
<dbReference type="InterPro" id="IPR013783">
    <property type="entry name" value="Ig-like_fold"/>
</dbReference>
<feature type="domain" description="Glycoside hydrolase family 13 N-terminal" evidence="2">
    <location>
        <begin position="56"/>
        <end position="138"/>
    </location>
</feature>
<sequence length="146" mass="17244">MIGIKYYYYYSLKPKEKRSWSSSIEDRECEERKWWWWSRGEAETERFEVHRGSPTPFGATAHDGVVNFAIFYANAVSATLCLISLFDLHDMNKTGDVWHVFLKGDFKDMLYGYKFDGKFSPDEGLYYDSSRILLDPYAKELKVRCK</sequence>
<dbReference type="InterPro" id="IPR004193">
    <property type="entry name" value="Glyco_hydro_13_N"/>
</dbReference>
<dbReference type="SUPFAM" id="SSF81296">
    <property type="entry name" value="E set domains"/>
    <property type="match status" value="1"/>
</dbReference>
<keyword evidence="4" id="KW-1185">Reference proteome</keyword>
<evidence type="ECO:0000259" key="2">
    <source>
        <dbReference type="Pfam" id="PF02922"/>
    </source>
</evidence>
<organism evidence="3 4">
    <name type="scientific">Quercus suber</name>
    <name type="common">Cork oak</name>
    <dbReference type="NCBI Taxonomy" id="58331"/>
    <lineage>
        <taxon>Eukaryota</taxon>
        <taxon>Viridiplantae</taxon>
        <taxon>Streptophyta</taxon>
        <taxon>Embryophyta</taxon>
        <taxon>Tracheophyta</taxon>
        <taxon>Spermatophyta</taxon>
        <taxon>Magnoliopsida</taxon>
        <taxon>eudicotyledons</taxon>
        <taxon>Gunneridae</taxon>
        <taxon>Pentapetalae</taxon>
        <taxon>rosids</taxon>
        <taxon>fabids</taxon>
        <taxon>Fagales</taxon>
        <taxon>Fagaceae</taxon>
        <taxon>Quercus</taxon>
    </lineage>
</organism>
<dbReference type="InterPro" id="IPR014756">
    <property type="entry name" value="Ig_E-set"/>
</dbReference>
<evidence type="ECO:0000256" key="1">
    <source>
        <dbReference type="ARBA" id="ARBA00008061"/>
    </source>
</evidence>
<dbReference type="GO" id="GO:0004553">
    <property type="term" value="F:hydrolase activity, hydrolyzing O-glycosyl compounds"/>
    <property type="evidence" value="ECO:0007669"/>
    <property type="project" value="InterPro"/>
</dbReference>
<dbReference type="CDD" id="cd02856">
    <property type="entry name" value="E_set_GDE_Isoamylase_N"/>
    <property type="match status" value="1"/>
</dbReference>
<name>A0AAW0LMG9_QUESU</name>
<accession>A0AAW0LMG9</accession>
<comment type="caution">
    <text evidence="3">The sequence shown here is derived from an EMBL/GenBank/DDBJ whole genome shotgun (WGS) entry which is preliminary data.</text>
</comment>
<dbReference type="GO" id="GO:0005975">
    <property type="term" value="P:carbohydrate metabolic process"/>
    <property type="evidence" value="ECO:0007669"/>
    <property type="project" value="InterPro"/>
</dbReference>
<comment type="similarity">
    <text evidence="1">Belongs to the glycosyl hydrolase 13 family.</text>
</comment>
<dbReference type="PANTHER" id="PTHR43002">
    <property type="entry name" value="GLYCOGEN DEBRANCHING ENZYME"/>
    <property type="match status" value="1"/>
</dbReference>
<reference evidence="3 4" key="1">
    <citation type="journal article" date="2018" name="Sci. Data">
        <title>The draft genome sequence of cork oak.</title>
        <authorList>
            <person name="Ramos A.M."/>
            <person name="Usie A."/>
            <person name="Barbosa P."/>
            <person name="Barros P.M."/>
            <person name="Capote T."/>
            <person name="Chaves I."/>
            <person name="Simoes F."/>
            <person name="Abreu I."/>
            <person name="Carrasquinho I."/>
            <person name="Faro C."/>
            <person name="Guimaraes J.B."/>
            <person name="Mendonca D."/>
            <person name="Nobrega F."/>
            <person name="Rodrigues L."/>
            <person name="Saibo N.J.M."/>
            <person name="Varela M.C."/>
            <person name="Egas C."/>
            <person name="Matos J."/>
            <person name="Miguel C.M."/>
            <person name="Oliveira M.M."/>
            <person name="Ricardo C.P."/>
            <person name="Goncalves S."/>
        </authorList>
    </citation>
    <scope>NUCLEOTIDE SEQUENCE [LARGE SCALE GENOMIC DNA]</scope>
    <source>
        <strain evidence="4">cv. HL8</strain>
    </source>
</reference>
<evidence type="ECO:0000313" key="4">
    <source>
        <dbReference type="Proteomes" id="UP000237347"/>
    </source>
</evidence>
<dbReference type="Proteomes" id="UP000237347">
    <property type="component" value="Unassembled WGS sequence"/>
</dbReference>
<gene>
    <name evidence="3" type="primary">ISA1_3</name>
    <name evidence="3" type="ORF">CFP56_040121</name>
</gene>
<dbReference type="Gene3D" id="2.60.40.10">
    <property type="entry name" value="Immunoglobulins"/>
    <property type="match status" value="1"/>
</dbReference>
<dbReference type="EMBL" id="PKMF04000079">
    <property type="protein sequence ID" value="KAK7852139.1"/>
    <property type="molecule type" value="Genomic_DNA"/>
</dbReference>
<dbReference type="AlphaFoldDB" id="A0AAW0LMG9"/>
<dbReference type="InterPro" id="IPR044505">
    <property type="entry name" value="GlgX_Isoamylase_N_E_set"/>
</dbReference>
<proteinExistence type="inferred from homology"/>
<dbReference type="Pfam" id="PF02922">
    <property type="entry name" value="CBM_48"/>
    <property type="match status" value="1"/>
</dbReference>